<sequence>MGKHGGGVDGIWLEDFMAVVEEGGFSRAAARRNVTQPAFSRRIRALEAFVGASLFQRLPHGVSLTPAGEAFAELAPDLQRRIAHIARRAREAAGPTTSAVPFAATQTLSFVFFPDWIRRMGEGFELGPIQLNAANMATCAEMMRRQAAEFLICHHHPSVDDPFDGRLQHRVIGKDRMVAVHAPELEGREIAQLAYSTESGLGRIAAACVPSVFVTDGKSPAFTSHLAAALRGAAVGGAGYAWLPLQLVAADLAERRLVRMAGDLPEIDINICIFRQGVLSAAAERVWKRVLLG</sequence>
<proteinExistence type="inferred from homology"/>
<dbReference type="PANTHER" id="PTHR30126:SF2">
    <property type="entry name" value="HTH-TYPE TRANSCRIPTIONAL REGULATOR YJIE"/>
    <property type="match status" value="1"/>
</dbReference>
<dbReference type="InterPro" id="IPR005119">
    <property type="entry name" value="LysR_subst-bd"/>
</dbReference>
<dbReference type="EMBL" id="LC066371">
    <property type="protein sequence ID" value="BAT25922.1"/>
    <property type="molecule type" value="Genomic_DNA"/>
</dbReference>
<dbReference type="PROSITE" id="PS50931">
    <property type="entry name" value="HTH_LYSR"/>
    <property type="match status" value="1"/>
</dbReference>
<evidence type="ECO:0000256" key="3">
    <source>
        <dbReference type="ARBA" id="ARBA00023125"/>
    </source>
</evidence>
<dbReference type="SUPFAM" id="SSF53850">
    <property type="entry name" value="Periplasmic binding protein-like II"/>
    <property type="match status" value="1"/>
</dbReference>
<dbReference type="PANTHER" id="PTHR30126">
    <property type="entry name" value="HTH-TYPE TRANSCRIPTIONAL REGULATOR"/>
    <property type="match status" value="1"/>
</dbReference>
<dbReference type="RefSeq" id="WP_060602421.1">
    <property type="nucleotide sequence ID" value="NZ_BBWQ01000009.1"/>
</dbReference>
<accession>A0A0P0YWS5</accession>
<dbReference type="PRINTS" id="PR00039">
    <property type="entry name" value="HTHLYSR"/>
</dbReference>
<dbReference type="SUPFAM" id="SSF46785">
    <property type="entry name" value="Winged helix' DNA-binding domain"/>
    <property type="match status" value="1"/>
</dbReference>
<evidence type="ECO:0000256" key="4">
    <source>
        <dbReference type="ARBA" id="ARBA00023163"/>
    </source>
</evidence>
<keyword evidence="4" id="KW-0804">Transcription</keyword>
<dbReference type="InterPro" id="IPR036388">
    <property type="entry name" value="WH-like_DNA-bd_sf"/>
</dbReference>
<evidence type="ECO:0000256" key="2">
    <source>
        <dbReference type="ARBA" id="ARBA00023015"/>
    </source>
</evidence>
<dbReference type="Pfam" id="PF03466">
    <property type="entry name" value="LysR_substrate"/>
    <property type="match status" value="1"/>
</dbReference>
<evidence type="ECO:0000313" key="6">
    <source>
        <dbReference type="EMBL" id="BAT25922.1"/>
    </source>
</evidence>
<name>A0A0P0YWS5_9HYPH</name>
<dbReference type="Gene3D" id="1.10.10.10">
    <property type="entry name" value="Winged helix-like DNA-binding domain superfamily/Winged helix DNA-binding domain"/>
    <property type="match status" value="1"/>
</dbReference>
<dbReference type="InterPro" id="IPR036390">
    <property type="entry name" value="WH_DNA-bd_sf"/>
</dbReference>
<dbReference type="InterPro" id="IPR000847">
    <property type="entry name" value="LysR_HTH_N"/>
</dbReference>
<organism evidence="6">
    <name type="scientific">Aureimonas altamirensis</name>
    <dbReference type="NCBI Taxonomy" id="370622"/>
    <lineage>
        <taxon>Bacteria</taxon>
        <taxon>Pseudomonadati</taxon>
        <taxon>Pseudomonadota</taxon>
        <taxon>Alphaproteobacteria</taxon>
        <taxon>Hyphomicrobiales</taxon>
        <taxon>Aurantimonadaceae</taxon>
        <taxon>Aureimonas</taxon>
    </lineage>
</organism>
<dbReference type="GO" id="GO:0000976">
    <property type="term" value="F:transcription cis-regulatory region binding"/>
    <property type="evidence" value="ECO:0007669"/>
    <property type="project" value="TreeGrafter"/>
</dbReference>
<dbReference type="GO" id="GO:0003700">
    <property type="term" value="F:DNA-binding transcription factor activity"/>
    <property type="evidence" value="ECO:0007669"/>
    <property type="project" value="InterPro"/>
</dbReference>
<reference evidence="6" key="1">
    <citation type="journal article" date="2015" name="Proc. Natl. Acad. Sci. U.S.A.">
        <title>Bacterial clade with the ribosomal RNA operon on a small plasmid rather than the chromosome.</title>
        <authorList>
            <person name="Anda M."/>
            <person name="Ohtsubo Y."/>
            <person name="Okubo T."/>
            <person name="Sugawara M."/>
            <person name="Nagata Y."/>
            <person name="Tsuda M."/>
            <person name="Minamisawa K."/>
            <person name="Mitsui H."/>
        </authorList>
    </citation>
    <scope>NUCLEOTIDE SEQUENCE</scope>
    <source>
        <strain evidence="6">DSM 21988</strain>
    </source>
</reference>
<keyword evidence="2" id="KW-0805">Transcription regulation</keyword>
<feature type="domain" description="HTH lysR-type" evidence="5">
    <location>
        <begin position="12"/>
        <end position="65"/>
    </location>
</feature>
<keyword evidence="3" id="KW-0238">DNA-binding</keyword>
<dbReference type="Gene3D" id="3.40.190.290">
    <property type="match status" value="1"/>
</dbReference>
<protein>
    <submittedName>
        <fullName evidence="6">LysR family transcriptional regulator</fullName>
    </submittedName>
</protein>
<evidence type="ECO:0000256" key="1">
    <source>
        <dbReference type="ARBA" id="ARBA00009437"/>
    </source>
</evidence>
<evidence type="ECO:0000259" key="5">
    <source>
        <dbReference type="PROSITE" id="PS50931"/>
    </source>
</evidence>
<comment type="similarity">
    <text evidence="1">Belongs to the LysR transcriptional regulatory family.</text>
</comment>
<dbReference type="AlphaFoldDB" id="A0A0P0YWS5"/>
<dbReference type="Pfam" id="PF00126">
    <property type="entry name" value="HTH_1"/>
    <property type="match status" value="1"/>
</dbReference>